<protein>
    <recommendedName>
        <fullName evidence="1">Retroviral nucleocapsid Gag protein p24 C-terminal domain-containing protein</fullName>
    </recommendedName>
</protein>
<evidence type="ECO:0000259" key="1">
    <source>
        <dbReference type="Pfam" id="PF19317"/>
    </source>
</evidence>
<keyword evidence="3" id="KW-1185">Reference proteome</keyword>
<reference evidence="2" key="2">
    <citation type="submission" date="2025-08" db="UniProtKB">
        <authorList>
            <consortium name="Ensembl"/>
        </authorList>
    </citation>
    <scope>IDENTIFICATION</scope>
</reference>
<dbReference type="Pfam" id="PF00607">
    <property type="entry name" value="Gag_p24"/>
    <property type="match status" value="1"/>
</dbReference>
<evidence type="ECO:0000313" key="3">
    <source>
        <dbReference type="Proteomes" id="UP000008225"/>
    </source>
</evidence>
<dbReference type="InterPro" id="IPR045345">
    <property type="entry name" value="Gag_p24_C"/>
</dbReference>
<dbReference type="Proteomes" id="UP000008225">
    <property type="component" value="Chromosome 8"/>
</dbReference>
<reference evidence="2 3" key="1">
    <citation type="submission" date="2009-03" db="EMBL/GenBank/DDBJ databases">
        <authorList>
            <person name="Warren W."/>
            <person name="Ye L."/>
            <person name="Minx P."/>
            <person name="Worley K."/>
            <person name="Gibbs R."/>
            <person name="Wilson R.K."/>
        </authorList>
    </citation>
    <scope>NUCLEOTIDE SEQUENCE [LARGE SCALE GENOMIC DNA]</scope>
</reference>
<dbReference type="InterPro" id="IPR050195">
    <property type="entry name" value="Primate_lentivir_Gag_pol-like"/>
</dbReference>
<dbReference type="Pfam" id="PF19317">
    <property type="entry name" value="Gag_p24_C"/>
    <property type="match status" value="1"/>
</dbReference>
<organism evidence="2 3">
    <name type="scientific">Callithrix jacchus</name>
    <name type="common">White-tufted-ear marmoset</name>
    <name type="synonym">Simia Jacchus</name>
    <dbReference type="NCBI Taxonomy" id="9483"/>
    <lineage>
        <taxon>Eukaryota</taxon>
        <taxon>Metazoa</taxon>
        <taxon>Chordata</taxon>
        <taxon>Craniata</taxon>
        <taxon>Vertebrata</taxon>
        <taxon>Euteleostomi</taxon>
        <taxon>Mammalia</taxon>
        <taxon>Eutheria</taxon>
        <taxon>Euarchontoglires</taxon>
        <taxon>Primates</taxon>
        <taxon>Haplorrhini</taxon>
        <taxon>Platyrrhini</taxon>
        <taxon>Cebidae</taxon>
        <taxon>Callitrichinae</taxon>
        <taxon>Callithrix</taxon>
        <taxon>Callithrix</taxon>
    </lineage>
</organism>
<dbReference type="InterPro" id="IPR008919">
    <property type="entry name" value="Retrov_capsid_N"/>
</dbReference>
<dbReference type="AlphaFoldDB" id="A0A8I3W2Q6"/>
<accession>A0A8I3W2Q6</accession>
<dbReference type="GO" id="GO:0016032">
    <property type="term" value="P:viral process"/>
    <property type="evidence" value="ECO:0007669"/>
    <property type="project" value="InterPro"/>
</dbReference>
<dbReference type="PANTHER" id="PTHR40389">
    <property type="entry name" value="ENDOGENOUS RETROVIRUS GROUP K MEMBER 24 GAG POLYPROTEIN-RELATED"/>
    <property type="match status" value="1"/>
</dbReference>
<reference evidence="2" key="3">
    <citation type="submission" date="2025-09" db="UniProtKB">
        <authorList>
            <consortium name="Ensembl"/>
        </authorList>
    </citation>
    <scope>IDENTIFICATION</scope>
</reference>
<dbReference type="Gene3D" id="1.10.1200.30">
    <property type="match status" value="1"/>
</dbReference>
<dbReference type="Ensembl" id="ENSCJAT00000133349.1">
    <property type="protein sequence ID" value="ENSCJAP00000085322.1"/>
    <property type="gene ID" value="ENSCJAG00000072238.1"/>
</dbReference>
<dbReference type="InterPro" id="IPR008916">
    <property type="entry name" value="Retrov_capsid_C"/>
</dbReference>
<name>A0A8I3W2Q6_CALJA</name>
<evidence type="ECO:0000313" key="2">
    <source>
        <dbReference type="Ensembl" id="ENSCJAP00000085322.1"/>
    </source>
</evidence>
<dbReference type="PANTHER" id="PTHR40389:SF3">
    <property type="entry name" value="IGE-BINDING PROTEIN"/>
    <property type="match status" value="1"/>
</dbReference>
<sequence>MLQALIFTAPFLPLLLRIPLLLINLALMVEGAAVMYHLLIHRSGLGPGVGDGGARDRGVGSGGIENSVPRETQVCALGTPVTLSPQELTDLLAAATRPVQAFPVVTTPSVKPVIRYTPEAPISATTYAFDSMERGFPDSDLHFVCPLVELTNQQGQVICHYEPIPPKFLKDFKEAVAQYRLTAPYTLSLLENFGLQAMTPMDWNCVAQACLSWGDYLLWRAYYDDAAFDATQRNARQRNNITYSMLRGSGQYEDIQAQIALRDQALAQVNLLSLQAWRKLPTHGEMTDEITKIKQGTDEPYQNFVSRLMHAVKRQLGDGDTSTLLIKQLAFENANTTC</sequence>
<dbReference type="SUPFAM" id="SSF47943">
    <property type="entry name" value="Retrovirus capsid protein, N-terminal core domain"/>
    <property type="match status" value="1"/>
</dbReference>
<dbReference type="Gene3D" id="1.10.375.10">
    <property type="entry name" value="Human Immunodeficiency Virus Type 1 Capsid Protein"/>
    <property type="match status" value="1"/>
</dbReference>
<proteinExistence type="predicted"/>
<dbReference type="GeneTree" id="ENSGT01100000263920"/>
<feature type="domain" description="Retroviral nucleocapsid Gag protein p24 C-terminal" evidence="1">
    <location>
        <begin position="287"/>
        <end position="338"/>
    </location>
</feature>
<dbReference type="SUPFAM" id="SSF47353">
    <property type="entry name" value="Retrovirus capsid dimerization domain-like"/>
    <property type="match status" value="1"/>
</dbReference>